<feature type="non-terminal residue" evidence="2">
    <location>
        <position position="1"/>
    </location>
</feature>
<accession>A0A0H5R9E1</accession>
<evidence type="ECO:0000256" key="1">
    <source>
        <dbReference type="SAM" id="SignalP"/>
    </source>
</evidence>
<feature type="chain" id="PRO_5005223099" evidence="1">
    <location>
        <begin position="21"/>
        <end position="120"/>
    </location>
</feature>
<dbReference type="EMBL" id="HACM01009954">
    <property type="protein sequence ID" value="CRZ10396.1"/>
    <property type="molecule type" value="Transcribed_RNA"/>
</dbReference>
<name>A0A0H5R9E1_9EUKA</name>
<reference evidence="2" key="1">
    <citation type="submission" date="2015-04" db="EMBL/GenBank/DDBJ databases">
        <title>The genome sequence of the plant pathogenic Rhizarian Plasmodiophora brassicae reveals insights in its biotrophic life cycle and the origin of chitin synthesis.</title>
        <authorList>
            <person name="Schwelm A."/>
            <person name="Fogelqvist J."/>
            <person name="Knaust A."/>
            <person name="Julke S."/>
            <person name="Lilja T."/>
            <person name="Dhandapani V."/>
            <person name="Bonilla-Rosso G."/>
            <person name="Karlsson M."/>
            <person name="Shevchenko A."/>
            <person name="Choi S.R."/>
            <person name="Kim H.G."/>
            <person name="Park J.Y."/>
            <person name="Lim Y.P."/>
            <person name="Ludwig-Muller J."/>
            <person name="Dixelius C."/>
        </authorList>
    </citation>
    <scope>NUCLEOTIDE SEQUENCE</scope>
    <source>
        <tissue evidence="2">Potato root galls</tissue>
    </source>
</reference>
<proteinExistence type="predicted"/>
<evidence type="ECO:0000313" key="2">
    <source>
        <dbReference type="EMBL" id="CRZ10396.1"/>
    </source>
</evidence>
<dbReference type="AlphaFoldDB" id="A0A0H5R9E1"/>
<protein>
    <submittedName>
        <fullName evidence="2">Uncharacterized protein</fullName>
    </submittedName>
</protein>
<feature type="signal peptide" evidence="1">
    <location>
        <begin position="1"/>
        <end position="20"/>
    </location>
</feature>
<organism evidence="2">
    <name type="scientific">Spongospora subterranea</name>
    <dbReference type="NCBI Taxonomy" id="70186"/>
    <lineage>
        <taxon>Eukaryota</taxon>
        <taxon>Sar</taxon>
        <taxon>Rhizaria</taxon>
        <taxon>Endomyxa</taxon>
        <taxon>Phytomyxea</taxon>
        <taxon>Plasmodiophorida</taxon>
        <taxon>Plasmodiophoridae</taxon>
        <taxon>Spongospora</taxon>
    </lineage>
</organism>
<sequence>STHLTLILYCEALNLPFVLRLQLCWYSNIVPAKGTESFDSQPGFNAILVERVATGQGRDLIADHEVVHADGALGRHGTVGFIGRWRSLISAVFQSGDHSFRSPFLPDTAHVHDEHGDGKT</sequence>
<keyword evidence="1" id="KW-0732">Signal</keyword>